<sequence length="78" mass="8837">MSRMSSKDGDHRVTVVSSTVGSRELSSKGYFHGSALWQGSCLGRCPAKINCDTCRKKLSQKRVPEDLRDDIDRYLIFR</sequence>
<dbReference type="AlphaFoldDB" id="A0A0G1EKM2"/>
<comment type="caution">
    <text evidence="1">The sequence shown here is derived from an EMBL/GenBank/DDBJ whole genome shotgun (WGS) entry which is preliminary data.</text>
</comment>
<gene>
    <name evidence="1" type="ORF">UV89_C0021G0007</name>
</gene>
<protein>
    <submittedName>
        <fullName evidence="1">Uncharacterized protein</fullName>
    </submittedName>
</protein>
<accession>A0A0G1EKM2</accession>
<dbReference type="EMBL" id="LCGF01000021">
    <property type="protein sequence ID" value="KKT10535.1"/>
    <property type="molecule type" value="Genomic_DNA"/>
</dbReference>
<name>A0A0G1EKM2_UNCKA</name>
<proteinExistence type="predicted"/>
<organism evidence="1 2">
    <name type="scientific">candidate division WWE3 bacterium GW2011_GWB2_43_22</name>
    <dbReference type="NCBI Taxonomy" id="1619118"/>
    <lineage>
        <taxon>Bacteria</taxon>
        <taxon>Katanobacteria</taxon>
    </lineage>
</organism>
<dbReference type="Proteomes" id="UP000033910">
    <property type="component" value="Unassembled WGS sequence"/>
</dbReference>
<evidence type="ECO:0000313" key="1">
    <source>
        <dbReference type="EMBL" id="KKT10535.1"/>
    </source>
</evidence>
<reference evidence="1 2" key="1">
    <citation type="journal article" date="2015" name="Nature">
        <title>rRNA introns, odd ribosomes, and small enigmatic genomes across a large radiation of phyla.</title>
        <authorList>
            <person name="Brown C.T."/>
            <person name="Hug L.A."/>
            <person name="Thomas B.C."/>
            <person name="Sharon I."/>
            <person name="Castelle C.J."/>
            <person name="Singh A."/>
            <person name="Wilkins M.J."/>
            <person name="Williams K.H."/>
            <person name="Banfield J.F."/>
        </authorList>
    </citation>
    <scope>NUCLEOTIDE SEQUENCE [LARGE SCALE GENOMIC DNA]</scope>
</reference>
<evidence type="ECO:0000313" key="2">
    <source>
        <dbReference type="Proteomes" id="UP000033910"/>
    </source>
</evidence>